<dbReference type="AlphaFoldDB" id="A0A0K0G646"/>
<organism evidence="7 8">
    <name type="scientific">Strongyloides venezuelensis</name>
    <name type="common">Threadworm</name>
    <dbReference type="NCBI Taxonomy" id="75913"/>
    <lineage>
        <taxon>Eukaryota</taxon>
        <taxon>Metazoa</taxon>
        <taxon>Ecdysozoa</taxon>
        <taxon>Nematoda</taxon>
        <taxon>Chromadorea</taxon>
        <taxon>Rhabditida</taxon>
        <taxon>Tylenchina</taxon>
        <taxon>Panagrolaimomorpha</taxon>
        <taxon>Strongyloidoidea</taxon>
        <taxon>Strongyloididae</taxon>
        <taxon>Strongyloides</taxon>
    </lineage>
</organism>
<evidence type="ECO:0000256" key="4">
    <source>
        <dbReference type="ARBA" id="ARBA00023136"/>
    </source>
</evidence>
<dbReference type="InterPro" id="IPR017452">
    <property type="entry name" value="GPCR_Rhodpsn_7TM"/>
</dbReference>
<keyword evidence="3 5" id="KW-1133">Transmembrane helix</keyword>
<dbReference type="Gene3D" id="1.20.1070.10">
    <property type="entry name" value="Rhodopsin 7-helix transmembrane proteins"/>
    <property type="match status" value="1"/>
</dbReference>
<keyword evidence="7" id="KW-1185">Reference proteome</keyword>
<dbReference type="PANTHER" id="PTHR23017:SF3">
    <property type="entry name" value="G-PROTEIN COUPLED RECEPTORS FAMILY 1 PROFILE DOMAIN-CONTAINING PROTEIN"/>
    <property type="match status" value="1"/>
</dbReference>
<dbReference type="PANTHER" id="PTHR23017">
    <property type="entry name" value="SERPENTINE RECEPTOR, CLASS X"/>
    <property type="match status" value="1"/>
</dbReference>
<dbReference type="PROSITE" id="PS50262">
    <property type="entry name" value="G_PROTEIN_RECEP_F1_2"/>
    <property type="match status" value="1"/>
</dbReference>
<dbReference type="GO" id="GO:0016020">
    <property type="term" value="C:membrane"/>
    <property type="evidence" value="ECO:0007669"/>
    <property type="project" value="UniProtKB-SubCell"/>
</dbReference>
<reference evidence="8" key="2">
    <citation type="submission" date="2015-08" db="UniProtKB">
        <authorList>
            <consortium name="WormBaseParasite"/>
        </authorList>
    </citation>
    <scope>IDENTIFICATION</scope>
</reference>
<dbReference type="SUPFAM" id="SSF81321">
    <property type="entry name" value="Family A G protein-coupled receptor-like"/>
    <property type="match status" value="1"/>
</dbReference>
<dbReference type="Pfam" id="PF10328">
    <property type="entry name" value="7TM_GPCR_Srx"/>
    <property type="match status" value="1"/>
</dbReference>
<comment type="subcellular location">
    <subcellularLocation>
        <location evidence="1">Membrane</location>
    </subcellularLocation>
</comment>
<protein>
    <submittedName>
        <fullName evidence="8">G_PROTEIN_RECEP_F1_2 domain-containing protein</fullName>
    </submittedName>
</protein>
<evidence type="ECO:0000256" key="5">
    <source>
        <dbReference type="SAM" id="Phobius"/>
    </source>
</evidence>
<feature type="transmembrane region" description="Helical" evidence="5">
    <location>
        <begin position="63"/>
        <end position="84"/>
    </location>
</feature>
<evidence type="ECO:0000256" key="1">
    <source>
        <dbReference type="ARBA" id="ARBA00004370"/>
    </source>
</evidence>
<dbReference type="CDD" id="cd00637">
    <property type="entry name" value="7tm_classA_rhodopsin-like"/>
    <property type="match status" value="1"/>
</dbReference>
<keyword evidence="2 5" id="KW-0812">Transmembrane</keyword>
<evidence type="ECO:0000313" key="7">
    <source>
        <dbReference type="Proteomes" id="UP000035680"/>
    </source>
</evidence>
<feature type="transmembrane region" description="Helical" evidence="5">
    <location>
        <begin position="201"/>
        <end position="222"/>
    </location>
</feature>
<name>A0A0K0G646_STRVS</name>
<feature type="transmembrane region" description="Helical" evidence="5">
    <location>
        <begin position="168"/>
        <end position="189"/>
    </location>
</feature>
<evidence type="ECO:0000256" key="2">
    <source>
        <dbReference type="ARBA" id="ARBA00022692"/>
    </source>
</evidence>
<evidence type="ECO:0000259" key="6">
    <source>
        <dbReference type="PROSITE" id="PS50262"/>
    </source>
</evidence>
<feature type="transmembrane region" description="Helical" evidence="5">
    <location>
        <begin position="26"/>
        <end position="51"/>
    </location>
</feature>
<proteinExistence type="predicted"/>
<dbReference type="WBParaSite" id="SVE_2022700.1">
    <property type="protein sequence ID" value="SVE_2022700.1"/>
    <property type="gene ID" value="SVE_2022700"/>
</dbReference>
<feature type="domain" description="G-protein coupled receptors family 1 profile" evidence="6">
    <location>
        <begin position="1"/>
        <end position="137"/>
    </location>
</feature>
<accession>A0A0K0G646</accession>
<evidence type="ECO:0000256" key="3">
    <source>
        <dbReference type="ARBA" id="ARBA00022989"/>
    </source>
</evidence>
<feature type="transmembrane region" description="Helical" evidence="5">
    <location>
        <begin position="114"/>
        <end position="137"/>
    </location>
</feature>
<dbReference type="Proteomes" id="UP000035680">
    <property type="component" value="Unassembled WGS sequence"/>
</dbReference>
<reference evidence="7" key="1">
    <citation type="submission" date="2014-07" db="EMBL/GenBank/DDBJ databases">
        <authorList>
            <person name="Martin A.A"/>
            <person name="De Silva N."/>
        </authorList>
    </citation>
    <scope>NUCLEOTIDE SEQUENCE</scope>
</reference>
<keyword evidence="4 5" id="KW-0472">Membrane</keyword>
<evidence type="ECO:0000313" key="8">
    <source>
        <dbReference type="WBParaSite" id="SVE_2022700.1"/>
    </source>
</evidence>
<dbReference type="InterPro" id="IPR019430">
    <property type="entry name" value="7TM_GPCR_serpentine_rcpt_Srx"/>
</dbReference>
<sequence>MLSWLLIVETKIYDVPDNVNKRIGQIVLYGYFSGIYSRFVTSINRFIAIILPTKYDKIFNQKNVYITLIIYWSVSLIMCVPFSFDYNCYFMISGRIWSYAQTIDCLKVAYIVDFLFGTIFGSLTIFVDFLLVTTLFIKKYFIVNNGKFSKKKSDVHSYEYSLKLDLNIFYRTFFSNLYLIFMLICFYYVSVHFTENENVIFLSTSLVWVSYHVLDGIVVGLMNKDVKNSLYKYLRTKSKKKQSQKTKLSVVTKKTNKNYKKTTINIT</sequence>